<dbReference type="InterPro" id="IPR007895">
    <property type="entry name" value="MASE1"/>
</dbReference>
<dbReference type="InterPro" id="IPR000160">
    <property type="entry name" value="GGDEF_dom"/>
</dbReference>
<dbReference type="Pfam" id="PF00990">
    <property type="entry name" value="GGDEF"/>
    <property type="match status" value="1"/>
</dbReference>
<feature type="transmembrane region" description="Helical" evidence="7">
    <location>
        <begin position="263"/>
        <end position="285"/>
    </location>
</feature>
<keyword evidence="2" id="KW-1003">Cell membrane</keyword>
<dbReference type="OrthoDB" id="23692at2"/>
<dbReference type="Pfam" id="PF05231">
    <property type="entry name" value="MASE1"/>
    <property type="match status" value="1"/>
</dbReference>
<reference evidence="11 12" key="1">
    <citation type="submission" date="2016-05" db="EMBL/GenBank/DDBJ databases">
        <title>Complete genome sequence of a phthalic acid esters degrading Mycobacterium sp. YC-RL4.</title>
        <authorList>
            <person name="Ren L."/>
            <person name="Fan S."/>
            <person name="Ruth N."/>
            <person name="Jia Y."/>
            <person name="Wang J."/>
            <person name="Qiao C."/>
        </authorList>
    </citation>
    <scope>NUCLEOTIDE SEQUENCE [LARGE SCALE GENOMIC DNA]</scope>
    <source>
        <strain evidence="11 12">YC-RL4</strain>
    </source>
</reference>
<sequence>MARIVGAATYFVAFPLLYALSVVAGRATRLAGSEVSLVWPAAAVGVIWMLATSTRGTRERITHVVLLGLVAYSTNVATGATPILSAWFVLVNIVLSLVTVAVLRYRRNEVVLRDPADLARLAAAVAVGTCSAAVLATGYFAVAKGADMFETFALFAVRNGVTALLGVAIWLRLRDVSWKRPRTPVGAVLEALLAMVAVGCVFVWTFWPNHGIPMAFIALVPAIWLTLRYSTTVSTVFLTLAGIWIIYATLADRGPLIVPDMQVRALLAQAMVGSLTLIVLTLSLYRDSRTRLIRQLKQARDRADRDSELLGAVLDSIHDSVVVIDAHGAVILQNARSAGSGLVDDVVAASMARTSTSSVDGEDGHQPSDIVIEAHDHRVIELATAPLARQDGLDVLAFRDVTEQRQNARALREARDLFAGVLKAASEQAIIGTDPSGRITVFNHGAERLLGWSQDEMLGRTPLTFHHRPEVLARAAELGVPEGFEVFVHNVTPGNAEVREWTYVRRDGSRAAVSLAVSEMTDEHGTCAGYIGVASDITDRKAAQQALAESEERFRLAFDTAPMGMFMFGLAPPRRGLITRCNRAMAELLGCSTGELLGTRVTDLGDDQGRTAAGGLGYLMDLEEGRSAETETSFTRADGAVVWGAVSASVVAPPGSDPYGICLVEDVTGRKRVEAELQYLASHDPLTGLANRALFTDRVEQAVAAAADGDGAGVGLILLDLDGFKTVNDTWGHAEGDLVLAGVARRILAAIRSTDTAARLGGDEFAVLCPHLAGIDQLKGLAERLRVELRGPVVLSDGHTYDQLSVSAGVVIWQPGSTAAAFLHHADRTMYQAKRRGKNRVSTGDPAVEPMRPASRQ</sequence>
<accession>A0A172UGV3</accession>
<comment type="subcellular location">
    <subcellularLocation>
        <location evidence="1">Cell membrane</location>
        <topology evidence="1">Multi-pass membrane protein</topology>
    </subcellularLocation>
</comment>
<dbReference type="InterPro" id="IPR000700">
    <property type="entry name" value="PAS-assoc_C"/>
</dbReference>
<dbReference type="Pfam" id="PF13188">
    <property type="entry name" value="PAS_8"/>
    <property type="match status" value="1"/>
</dbReference>
<dbReference type="PROSITE" id="PS50113">
    <property type="entry name" value="PAC"/>
    <property type="match status" value="2"/>
</dbReference>
<evidence type="ECO:0000313" key="11">
    <source>
        <dbReference type="EMBL" id="ANE78165.1"/>
    </source>
</evidence>
<evidence type="ECO:0000256" key="1">
    <source>
        <dbReference type="ARBA" id="ARBA00004651"/>
    </source>
</evidence>
<dbReference type="CDD" id="cd01949">
    <property type="entry name" value="GGDEF"/>
    <property type="match status" value="1"/>
</dbReference>
<evidence type="ECO:0000259" key="9">
    <source>
        <dbReference type="PROSITE" id="PS50113"/>
    </source>
</evidence>
<gene>
    <name evidence="11" type="ORF">A7U43_01375</name>
</gene>
<dbReference type="Gene3D" id="3.30.70.270">
    <property type="match status" value="1"/>
</dbReference>
<dbReference type="Proteomes" id="UP000077143">
    <property type="component" value="Chromosome"/>
</dbReference>
<dbReference type="NCBIfam" id="TIGR00229">
    <property type="entry name" value="sensory_box"/>
    <property type="match status" value="2"/>
</dbReference>
<dbReference type="SUPFAM" id="SSF55073">
    <property type="entry name" value="Nucleotide cyclase"/>
    <property type="match status" value="1"/>
</dbReference>
<feature type="transmembrane region" description="Helical" evidence="7">
    <location>
        <begin position="185"/>
        <end position="204"/>
    </location>
</feature>
<evidence type="ECO:0000256" key="7">
    <source>
        <dbReference type="SAM" id="Phobius"/>
    </source>
</evidence>
<evidence type="ECO:0000256" key="4">
    <source>
        <dbReference type="ARBA" id="ARBA00022989"/>
    </source>
</evidence>
<dbReference type="NCBIfam" id="TIGR00254">
    <property type="entry name" value="GGDEF"/>
    <property type="match status" value="1"/>
</dbReference>
<dbReference type="GO" id="GO:0005886">
    <property type="term" value="C:plasma membrane"/>
    <property type="evidence" value="ECO:0007669"/>
    <property type="project" value="UniProtKB-SubCell"/>
</dbReference>
<feature type="domain" description="PAC" evidence="9">
    <location>
        <begin position="497"/>
        <end position="549"/>
    </location>
</feature>
<dbReference type="AlphaFoldDB" id="A0A172UGV3"/>
<feature type="domain" description="PAS" evidence="8">
    <location>
        <begin position="414"/>
        <end position="470"/>
    </location>
</feature>
<feature type="transmembrane region" description="Helical" evidence="7">
    <location>
        <begin position="234"/>
        <end position="251"/>
    </location>
</feature>
<protein>
    <submittedName>
        <fullName evidence="11">Diguanylate cyclase</fullName>
    </submittedName>
</protein>
<dbReference type="Pfam" id="PF08448">
    <property type="entry name" value="PAS_4"/>
    <property type="match status" value="1"/>
</dbReference>
<evidence type="ECO:0000259" key="10">
    <source>
        <dbReference type="PROSITE" id="PS50887"/>
    </source>
</evidence>
<evidence type="ECO:0000256" key="3">
    <source>
        <dbReference type="ARBA" id="ARBA00022692"/>
    </source>
</evidence>
<evidence type="ECO:0000256" key="6">
    <source>
        <dbReference type="SAM" id="MobiDB-lite"/>
    </source>
</evidence>
<evidence type="ECO:0000256" key="2">
    <source>
        <dbReference type="ARBA" id="ARBA00022475"/>
    </source>
</evidence>
<feature type="transmembrane region" description="Helical" evidence="7">
    <location>
        <begin position="152"/>
        <end position="173"/>
    </location>
</feature>
<keyword evidence="5 7" id="KW-0472">Membrane</keyword>
<dbReference type="SMART" id="SM00086">
    <property type="entry name" value="PAC"/>
    <property type="match status" value="2"/>
</dbReference>
<feature type="transmembrane region" description="Helical" evidence="7">
    <location>
        <begin position="35"/>
        <end position="51"/>
    </location>
</feature>
<dbReference type="CDD" id="cd00130">
    <property type="entry name" value="PAS"/>
    <property type="match status" value="2"/>
</dbReference>
<keyword evidence="12" id="KW-1185">Reference proteome</keyword>
<dbReference type="PANTHER" id="PTHR44757">
    <property type="entry name" value="DIGUANYLATE CYCLASE DGCP"/>
    <property type="match status" value="1"/>
</dbReference>
<dbReference type="SUPFAM" id="SSF55785">
    <property type="entry name" value="PYP-like sensor domain (PAS domain)"/>
    <property type="match status" value="2"/>
</dbReference>
<feature type="domain" description="GGDEF" evidence="10">
    <location>
        <begin position="712"/>
        <end position="846"/>
    </location>
</feature>
<dbReference type="InterPro" id="IPR000014">
    <property type="entry name" value="PAS"/>
</dbReference>
<dbReference type="EMBL" id="CP015596">
    <property type="protein sequence ID" value="ANE78165.1"/>
    <property type="molecule type" value="Genomic_DNA"/>
</dbReference>
<feature type="region of interest" description="Disordered" evidence="6">
    <location>
        <begin position="833"/>
        <end position="857"/>
    </location>
</feature>
<dbReference type="InterPro" id="IPR052155">
    <property type="entry name" value="Biofilm_reg_signaling"/>
</dbReference>
<dbReference type="InterPro" id="IPR013656">
    <property type="entry name" value="PAS_4"/>
</dbReference>
<evidence type="ECO:0000259" key="8">
    <source>
        <dbReference type="PROSITE" id="PS50112"/>
    </source>
</evidence>
<dbReference type="InterPro" id="IPR029787">
    <property type="entry name" value="Nucleotide_cyclase"/>
</dbReference>
<dbReference type="InterPro" id="IPR043128">
    <property type="entry name" value="Rev_trsase/Diguanyl_cyclase"/>
</dbReference>
<organism evidence="11 12">
    <name type="scientific">Mycobacterium adipatum</name>
    <dbReference type="NCBI Taxonomy" id="1682113"/>
    <lineage>
        <taxon>Bacteria</taxon>
        <taxon>Bacillati</taxon>
        <taxon>Actinomycetota</taxon>
        <taxon>Actinomycetes</taxon>
        <taxon>Mycobacteriales</taxon>
        <taxon>Mycobacteriaceae</taxon>
        <taxon>Mycobacterium</taxon>
    </lineage>
</organism>
<evidence type="ECO:0000313" key="12">
    <source>
        <dbReference type="Proteomes" id="UP000077143"/>
    </source>
</evidence>
<keyword evidence="3 7" id="KW-0812">Transmembrane</keyword>
<name>A0A172UGV3_9MYCO</name>
<dbReference type="RefSeq" id="WP_067990288.1">
    <property type="nucleotide sequence ID" value="NZ_CP015596.1"/>
</dbReference>
<dbReference type="STRING" id="1682113.A7U43_01375"/>
<feature type="transmembrane region" description="Helical" evidence="7">
    <location>
        <begin position="118"/>
        <end position="140"/>
    </location>
</feature>
<dbReference type="PROSITE" id="PS50112">
    <property type="entry name" value="PAS"/>
    <property type="match status" value="2"/>
</dbReference>
<proteinExistence type="predicted"/>
<dbReference type="PANTHER" id="PTHR44757:SF2">
    <property type="entry name" value="BIOFILM ARCHITECTURE MAINTENANCE PROTEIN MBAA"/>
    <property type="match status" value="1"/>
</dbReference>
<dbReference type="PROSITE" id="PS50887">
    <property type="entry name" value="GGDEF"/>
    <property type="match status" value="1"/>
</dbReference>
<feature type="domain" description="PAS" evidence="8">
    <location>
        <begin position="550"/>
        <end position="598"/>
    </location>
</feature>
<dbReference type="SMART" id="SM00091">
    <property type="entry name" value="PAS"/>
    <property type="match status" value="3"/>
</dbReference>
<evidence type="ECO:0000256" key="5">
    <source>
        <dbReference type="ARBA" id="ARBA00023136"/>
    </source>
</evidence>
<dbReference type="InterPro" id="IPR035965">
    <property type="entry name" value="PAS-like_dom_sf"/>
</dbReference>
<dbReference type="InterPro" id="IPR001610">
    <property type="entry name" value="PAC"/>
</dbReference>
<keyword evidence="4 7" id="KW-1133">Transmembrane helix</keyword>
<dbReference type="Gene3D" id="3.30.450.20">
    <property type="entry name" value="PAS domain"/>
    <property type="match status" value="2"/>
</dbReference>
<dbReference type="KEGG" id="madi:A7U43_01375"/>
<dbReference type="FunFam" id="3.30.70.270:FF:000001">
    <property type="entry name" value="Diguanylate cyclase domain protein"/>
    <property type="match status" value="1"/>
</dbReference>
<feature type="transmembrane region" description="Helical" evidence="7">
    <location>
        <begin position="86"/>
        <end position="106"/>
    </location>
</feature>
<feature type="domain" description="PAC" evidence="9">
    <location>
        <begin position="628"/>
        <end position="679"/>
    </location>
</feature>
<dbReference type="SMART" id="SM00267">
    <property type="entry name" value="GGDEF"/>
    <property type="match status" value="1"/>
</dbReference>